<organism evidence="3 5">
    <name type="scientific">Neospora caninum (strain Liverpool)</name>
    <dbReference type="NCBI Taxonomy" id="572307"/>
    <lineage>
        <taxon>Eukaryota</taxon>
        <taxon>Sar</taxon>
        <taxon>Alveolata</taxon>
        <taxon>Apicomplexa</taxon>
        <taxon>Conoidasida</taxon>
        <taxon>Coccidia</taxon>
        <taxon>Eucoccidiorida</taxon>
        <taxon>Eimeriorina</taxon>
        <taxon>Sarcocystidae</taxon>
        <taxon>Neospora</taxon>
    </lineage>
</organism>
<dbReference type="SMART" id="SM01052">
    <property type="entry name" value="CAP_GLY"/>
    <property type="match status" value="1"/>
</dbReference>
<proteinExistence type="predicted"/>
<reference evidence="5" key="3">
    <citation type="journal article" date="2012" name="PLoS Pathog.">
        <title>Comparative genomics of the apicomplexan parasites Toxoplasma gondii and Neospora caninum: Coccidia differing in host range and transmission strategy.</title>
        <authorList>
            <person name="Reid A.J."/>
            <person name="Vermont S.J."/>
            <person name="Cotton J.A."/>
            <person name="Harris D."/>
            <person name="Hill-Cawthorne G.A."/>
            <person name="Konen-Waisman S."/>
            <person name="Latham S.M."/>
            <person name="Mourier T."/>
            <person name="Norton R."/>
            <person name="Quail M.A."/>
            <person name="Sanders M."/>
            <person name="Shanmugam D."/>
            <person name="Sohal A."/>
            <person name="Wasmuth J.D."/>
            <person name="Brunk B."/>
            <person name="Grigg M.E."/>
            <person name="Howard J.C."/>
            <person name="Parkinson J."/>
            <person name="Roos D.S."/>
            <person name="Trees A.J."/>
            <person name="Berriman M."/>
            <person name="Pain A."/>
            <person name="Wastling J.M."/>
        </authorList>
    </citation>
    <scope>NUCLEOTIDE SEQUENCE [LARGE SCALE GENOMIC DNA]</scope>
    <source>
        <strain evidence="5">Liverpool</strain>
    </source>
</reference>
<dbReference type="GO" id="GO:0043014">
    <property type="term" value="F:alpha-tubulin binding"/>
    <property type="evidence" value="ECO:0007669"/>
    <property type="project" value="InterPro"/>
</dbReference>
<dbReference type="Gene3D" id="2.30.30.190">
    <property type="entry name" value="CAP Gly-rich-like domain"/>
    <property type="match status" value="1"/>
</dbReference>
<dbReference type="Pfam" id="PF01302">
    <property type="entry name" value="CAP_GLY"/>
    <property type="match status" value="1"/>
</dbReference>
<dbReference type="EMBL" id="LN714474">
    <property type="protein sequence ID" value="CEL64224.1"/>
    <property type="molecule type" value="Genomic_DNA"/>
</dbReference>
<dbReference type="GeneID" id="13445718"/>
<sequence length="281" mass="31240">MVDAALDSDAQARLLLCPRESAAYARLDVTHNLHPGRRWMEIVFTLDAPLASVKDKLYRHTGSSPSNIQVFLKFTPEDPGRPLLDPAQTLREAGCVEGCILHVVDDSGERVAVPPSSVGESREESLEGKYVMDEETYDQREGTARKFLARLQKEQPDLFAKKKEAKVEEEDEETWKQRLETARTTFPIGSRCRLSGDRRGAVAYVGPRPSKSLRQIWIGVALDEPLGTTDGRDGTSKKAAGAHLKPLFECNGEKYGEFATPDEVEVGDFPPIDPFDLLDEI</sequence>
<reference evidence="3" key="2">
    <citation type="submission" date="2011-03" db="EMBL/GenBank/DDBJ databases">
        <title>Comparative genomics and transcriptomics of Neospora caninum and Toxoplasma gondii.</title>
        <authorList>
            <person name="Reid A.J."/>
            <person name="Sohal A."/>
            <person name="Harris D."/>
            <person name="Quail M."/>
            <person name="Sanders M."/>
            <person name="Berriman M."/>
            <person name="Wastling J.M."/>
            <person name="Pain A."/>
        </authorList>
    </citation>
    <scope>NUCLEOTIDE SEQUENCE</scope>
    <source>
        <strain evidence="3">Liverpool</strain>
    </source>
</reference>
<dbReference type="Gene3D" id="3.10.20.90">
    <property type="entry name" value="Phosphatidylinositol 3-kinase Catalytic Subunit, Chain A, domain 1"/>
    <property type="match status" value="1"/>
</dbReference>
<dbReference type="OrthoDB" id="2130750at2759"/>
<dbReference type="CDD" id="cd01789">
    <property type="entry name" value="Ubl_TBCB"/>
    <property type="match status" value="1"/>
</dbReference>
<reference evidence="4" key="4">
    <citation type="journal article" date="2015" name="PLoS ONE">
        <title>Comprehensive Evaluation of Toxoplasma gondii VEG and Neospora caninum LIV Genomes with Tachyzoite Stage Transcriptome and Proteome Defines Novel Transcript Features.</title>
        <authorList>
            <person name="Ramaprasad A."/>
            <person name="Mourier T."/>
            <person name="Naeem R."/>
            <person name="Malas T.B."/>
            <person name="Moussa E."/>
            <person name="Panigrahi A."/>
            <person name="Vermont S.J."/>
            <person name="Otto T.D."/>
            <person name="Wastling J."/>
            <person name="Pain A."/>
        </authorList>
    </citation>
    <scope>NUCLEOTIDE SEQUENCE</scope>
    <source>
        <strain evidence="4">Liverpool</strain>
    </source>
</reference>
<keyword evidence="5" id="KW-1185">Reference proteome</keyword>
<accession>F0V7F0</accession>
<dbReference type="SUPFAM" id="SSF54236">
    <property type="entry name" value="Ubiquitin-like"/>
    <property type="match status" value="1"/>
</dbReference>
<dbReference type="GO" id="GO:0007021">
    <property type="term" value="P:tubulin complex assembly"/>
    <property type="evidence" value="ECO:0007669"/>
    <property type="project" value="InterPro"/>
</dbReference>
<dbReference type="Proteomes" id="UP000007494">
    <property type="component" value="Chromosome Ia"/>
</dbReference>
<dbReference type="InterPro" id="IPR000626">
    <property type="entry name" value="Ubiquitin-like_dom"/>
</dbReference>
<dbReference type="Pfam" id="PF14560">
    <property type="entry name" value="Ubiquitin_2"/>
    <property type="match status" value="1"/>
</dbReference>
<dbReference type="InterPro" id="IPR045172">
    <property type="entry name" value="TBCB_Ubl"/>
</dbReference>
<dbReference type="eggNOG" id="KOG3206">
    <property type="taxonomic scope" value="Eukaryota"/>
</dbReference>
<dbReference type="InParanoid" id="F0V7F0"/>
<evidence type="ECO:0000313" key="3">
    <source>
        <dbReference type="EMBL" id="CBZ49641.1"/>
    </source>
</evidence>
<dbReference type="VEuPathDB" id="ToxoDB:NCLIV_001310"/>
<gene>
    <name evidence="4" type="ORF">BN1204_001310</name>
    <name evidence="3" type="ORF">NCLIV_001310</name>
</gene>
<keyword evidence="1" id="KW-0143">Chaperone</keyword>
<dbReference type="RefSeq" id="XP_003879676.1">
    <property type="nucleotide sequence ID" value="XM_003879627.1"/>
</dbReference>
<dbReference type="EMBL" id="FR823380">
    <property type="protein sequence ID" value="CBZ49641.1"/>
    <property type="molecule type" value="Genomic_DNA"/>
</dbReference>
<dbReference type="InterPro" id="IPR000938">
    <property type="entry name" value="CAP-Gly_domain"/>
</dbReference>
<name>F0V7F0_NEOCL</name>
<protein>
    <submittedName>
        <fullName evidence="3">Putative tubulin-specific chaperone</fullName>
    </submittedName>
    <submittedName>
        <fullName evidence="4">Tubulin-specific chaperone, putative</fullName>
    </submittedName>
</protein>
<dbReference type="InterPro" id="IPR029071">
    <property type="entry name" value="Ubiquitin-like_domsf"/>
</dbReference>
<dbReference type="GO" id="GO:0007023">
    <property type="term" value="P:post-chaperonin tubulin folding pathway"/>
    <property type="evidence" value="ECO:0007669"/>
    <property type="project" value="InterPro"/>
</dbReference>
<evidence type="ECO:0000313" key="5">
    <source>
        <dbReference type="Proteomes" id="UP000007494"/>
    </source>
</evidence>
<evidence type="ECO:0000313" key="4">
    <source>
        <dbReference type="EMBL" id="CEL64224.1"/>
    </source>
</evidence>
<evidence type="ECO:0000259" key="2">
    <source>
        <dbReference type="SMART" id="SM01052"/>
    </source>
</evidence>
<dbReference type="AlphaFoldDB" id="F0V7F0"/>
<dbReference type="InterPro" id="IPR036859">
    <property type="entry name" value="CAP-Gly_dom_sf"/>
</dbReference>
<dbReference type="OMA" id="DQYEQRT"/>
<evidence type="ECO:0000256" key="1">
    <source>
        <dbReference type="ARBA" id="ARBA00023186"/>
    </source>
</evidence>
<feature type="domain" description="CAP-Gly" evidence="2">
    <location>
        <begin position="188"/>
        <end position="265"/>
    </location>
</feature>
<dbReference type="FunCoup" id="F0V7F0">
    <property type="interactions" value="388"/>
</dbReference>
<dbReference type="SUPFAM" id="SSF74924">
    <property type="entry name" value="Cap-Gly domain"/>
    <property type="match status" value="1"/>
</dbReference>
<reference evidence="3" key="1">
    <citation type="submission" date="2011-02" db="EMBL/GenBank/DDBJ databases">
        <authorList>
            <person name="Aslett M."/>
        </authorList>
    </citation>
    <scope>NUCLEOTIDE SEQUENCE</scope>
    <source>
        <strain evidence="3">Liverpool</strain>
    </source>
</reference>